<dbReference type="SUPFAM" id="SSF46589">
    <property type="entry name" value="tRNA-binding arm"/>
    <property type="match status" value="1"/>
</dbReference>
<feature type="region of interest" description="Disordered" evidence="9">
    <location>
        <begin position="486"/>
        <end position="506"/>
    </location>
</feature>
<dbReference type="GO" id="GO:0006434">
    <property type="term" value="P:seryl-tRNA aminoacylation"/>
    <property type="evidence" value="ECO:0007669"/>
    <property type="project" value="InterPro"/>
</dbReference>
<evidence type="ECO:0000313" key="12">
    <source>
        <dbReference type="Proteomes" id="UP000279259"/>
    </source>
</evidence>
<dbReference type="InterPro" id="IPR045864">
    <property type="entry name" value="aa-tRNA-synth_II/BPL/LPL"/>
</dbReference>
<evidence type="ECO:0000259" key="10">
    <source>
        <dbReference type="PROSITE" id="PS50862"/>
    </source>
</evidence>
<dbReference type="PANTHER" id="PTHR11778">
    <property type="entry name" value="SERYL-TRNA SYNTHETASE"/>
    <property type="match status" value="1"/>
</dbReference>
<dbReference type="STRING" id="1890683.A0A427YX44"/>
<dbReference type="UniPathway" id="UPA00906">
    <property type="reaction ID" value="UER00895"/>
</dbReference>
<comment type="caution">
    <text evidence="11">The sequence shown here is derived from an EMBL/GenBank/DDBJ whole genome shotgun (WGS) entry which is preliminary data.</text>
</comment>
<organism evidence="11 12">
    <name type="scientific">Saitozyma podzolica</name>
    <dbReference type="NCBI Taxonomy" id="1890683"/>
    <lineage>
        <taxon>Eukaryota</taxon>
        <taxon>Fungi</taxon>
        <taxon>Dikarya</taxon>
        <taxon>Basidiomycota</taxon>
        <taxon>Agaricomycotina</taxon>
        <taxon>Tremellomycetes</taxon>
        <taxon>Tremellales</taxon>
        <taxon>Trimorphomycetaceae</taxon>
        <taxon>Saitozyma</taxon>
    </lineage>
</organism>
<evidence type="ECO:0000256" key="2">
    <source>
        <dbReference type="ARBA" id="ARBA00022598"/>
    </source>
</evidence>
<dbReference type="Pfam" id="PF02403">
    <property type="entry name" value="Seryl_tRNA_N"/>
    <property type="match status" value="1"/>
</dbReference>
<dbReference type="Pfam" id="PF00587">
    <property type="entry name" value="tRNA-synt_2b"/>
    <property type="match status" value="1"/>
</dbReference>
<dbReference type="InterPro" id="IPR006195">
    <property type="entry name" value="aa-tRNA-synth_II"/>
</dbReference>
<keyword evidence="2 11" id="KW-0436">Ligase</keyword>
<evidence type="ECO:0000313" key="11">
    <source>
        <dbReference type="EMBL" id="RSH95651.1"/>
    </source>
</evidence>
<dbReference type="Gene3D" id="3.30.930.10">
    <property type="entry name" value="Bira Bifunctional Protein, Domain 2"/>
    <property type="match status" value="1"/>
</dbReference>
<dbReference type="InterPro" id="IPR015866">
    <property type="entry name" value="Ser-tRNA-synth_1_N"/>
</dbReference>
<evidence type="ECO:0000256" key="4">
    <source>
        <dbReference type="ARBA" id="ARBA00022840"/>
    </source>
</evidence>
<dbReference type="Gene3D" id="1.10.287.40">
    <property type="entry name" value="Serine-tRNA synthetase, tRNA binding domain"/>
    <property type="match status" value="1"/>
</dbReference>
<accession>A0A427YX44</accession>
<protein>
    <recommendedName>
        <fullName evidence="1">serine--tRNA ligase</fullName>
        <ecNumber evidence="1">6.1.1.11</ecNumber>
    </recommendedName>
    <alternativeName>
        <fullName evidence="6">Seryl-tRNA synthetase</fullName>
    </alternativeName>
    <alternativeName>
        <fullName evidence="7">Seryl-tRNA(Ser) synthetase</fullName>
    </alternativeName>
</protein>
<dbReference type="EC" id="6.1.1.11" evidence="1"/>
<dbReference type="Proteomes" id="UP000279259">
    <property type="component" value="Unassembled WGS sequence"/>
</dbReference>
<dbReference type="InterPro" id="IPR002314">
    <property type="entry name" value="aa-tRNA-synt_IIb"/>
</dbReference>
<dbReference type="AlphaFoldDB" id="A0A427YX44"/>
<feature type="coiled-coil region" evidence="8">
    <location>
        <begin position="136"/>
        <end position="163"/>
    </location>
</feature>
<gene>
    <name evidence="11" type="primary">DIA4</name>
    <name evidence="11" type="ORF">EHS25_000743</name>
</gene>
<name>A0A427YX44_9TREE</name>
<dbReference type="PRINTS" id="PR00981">
    <property type="entry name" value="TRNASYNTHSER"/>
</dbReference>
<dbReference type="InterPro" id="IPR002317">
    <property type="entry name" value="Ser-tRNA-ligase_type_1"/>
</dbReference>
<feature type="region of interest" description="Disordered" evidence="9">
    <location>
        <begin position="1"/>
        <end position="75"/>
    </location>
</feature>
<dbReference type="PROSITE" id="PS50862">
    <property type="entry name" value="AA_TRNA_LIGASE_II"/>
    <property type="match status" value="1"/>
</dbReference>
<evidence type="ECO:0000256" key="3">
    <source>
        <dbReference type="ARBA" id="ARBA00022741"/>
    </source>
</evidence>
<evidence type="ECO:0000256" key="1">
    <source>
        <dbReference type="ARBA" id="ARBA00012840"/>
    </source>
</evidence>
<sequence>MRSSLARHASHFPTRGPIIPIGRPPAPPRPPNPDPTASSTASPGSSGGSSPPSTSSSTSAAPSLLPKPRLDYNRLLSDPTATTRNHLLRNSSLPSDHIAHVQRLRDTHKLLLTKIQAIKAKQRDVGQLIRNKIGDTEEALRQAKKLKARVIEYEATMSETETELLDMAIKLPNFSHPAVTPGPEENAVVLETFGLDPIPADPNRDHLRTANHFELVDNEASTIASGSSWPYLKGALALLEMALINYALSIAGDLAWRCGFSPRDEPNGPQQTYAINNNAGEPTHVLAGTAEIPLAALFANRIFLQSALPQKVAGVGHAFRAEAGARGADTRGLYRVHQFTKVELFCVTPEGASEAMMEEMRQVQKEIVSGLGLSVRVLDMPSEELGASAARKYDMEAWMPGRGKWGEASRLESLLLCSALHEACLTIVDLLDIQLYRLPVSPTAYPLPSIRCGRVRVRVRGFHQHHNDAIRHATIRAHSEWHGCGGPAAARGATGERGEAGRAGSS</sequence>
<evidence type="ECO:0000256" key="5">
    <source>
        <dbReference type="ARBA" id="ARBA00023146"/>
    </source>
</evidence>
<dbReference type="SUPFAM" id="SSF55681">
    <property type="entry name" value="Class II aaRS and biotin synthetases"/>
    <property type="match status" value="1"/>
</dbReference>
<evidence type="ECO:0000256" key="6">
    <source>
        <dbReference type="ARBA" id="ARBA00031113"/>
    </source>
</evidence>
<dbReference type="InterPro" id="IPR042103">
    <property type="entry name" value="SerRS_1_N_sf"/>
</dbReference>
<keyword evidence="12" id="KW-1185">Reference proteome</keyword>
<keyword evidence="4" id="KW-0067">ATP-binding</keyword>
<keyword evidence="5" id="KW-0030">Aminoacyl-tRNA synthetase</keyword>
<dbReference type="GO" id="GO:0005524">
    <property type="term" value="F:ATP binding"/>
    <property type="evidence" value="ECO:0007669"/>
    <property type="project" value="UniProtKB-KW"/>
</dbReference>
<dbReference type="EMBL" id="RSCD01000001">
    <property type="protein sequence ID" value="RSH95651.1"/>
    <property type="molecule type" value="Genomic_DNA"/>
</dbReference>
<feature type="compositionally biased region" description="Pro residues" evidence="9">
    <location>
        <begin position="22"/>
        <end position="34"/>
    </location>
</feature>
<feature type="compositionally biased region" description="Low complexity" evidence="9">
    <location>
        <begin position="35"/>
        <end position="63"/>
    </location>
</feature>
<proteinExistence type="predicted"/>
<evidence type="ECO:0000256" key="7">
    <source>
        <dbReference type="ARBA" id="ARBA00034892"/>
    </source>
</evidence>
<reference evidence="11 12" key="1">
    <citation type="submission" date="2018-11" db="EMBL/GenBank/DDBJ databases">
        <title>Genome sequence of Saitozyma podzolica DSM 27192.</title>
        <authorList>
            <person name="Aliyu H."/>
            <person name="Gorte O."/>
            <person name="Ochsenreither K."/>
        </authorList>
    </citation>
    <scope>NUCLEOTIDE SEQUENCE [LARGE SCALE GENOMIC DNA]</scope>
    <source>
        <strain evidence="11 12">DSM 27192</strain>
    </source>
</reference>
<feature type="domain" description="Aminoacyl-transfer RNA synthetases class-II family profile" evidence="10">
    <location>
        <begin position="307"/>
        <end position="409"/>
    </location>
</feature>
<dbReference type="OrthoDB" id="10264585at2759"/>
<keyword evidence="8" id="KW-0175">Coiled coil</keyword>
<keyword evidence="3" id="KW-0547">Nucleotide-binding</keyword>
<dbReference type="InterPro" id="IPR010978">
    <property type="entry name" value="tRNA-bd_arm"/>
</dbReference>
<dbReference type="GO" id="GO:0004828">
    <property type="term" value="F:serine-tRNA ligase activity"/>
    <property type="evidence" value="ECO:0007669"/>
    <property type="project" value="UniProtKB-EC"/>
</dbReference>
<evidence type="ECO:0000256" key="8">
    <source>
        <dbReference type="SAM" id="Coils"/>
    </source>
</evidence>
<evidence type="ECO:0000256" key="9">
    <source>
        <dbReference type="SAM" id="MobiDB-lite"/>
    </source>
</evidence>